<reference evidence="2 3" key="1">
    <citation type="journal article" date="2015" name="Genome Biol. Evol.">
        <title>Phylogenomic analyses indicate that early fungi evolved digesting cell walls of algal ancestors of land plants.</title>
        <authorList>
            <person name="Chang Y."/>
            <person name="Wang S."/>
            <person name="Sekimoto S."/>
            <person name="Aerts A.L."/>
            <person name="Choi C."/>
            <person name="Clum A."/>
            <person name="LaButti K.M."/>
            <person name="Lindquist E.A."/>
            <person name="Yee Ngan C."/>
            <person name="Ohm R.A."/>
            <person name="Salamov A.A."/>
            <person name="Grigoriev I.V."/>
            <person name="Spatafora J.W."/>
            <person name="Berbee M.L."/>
        </authorList>
    </citation>
    <scope>NUCLEOTIDE SEQUENCE [LARGE SCALE GENOMIC DNA]</scope>
    <source>
        <strain evidence="2 3">NRRL 28638</strain>
    </source>
</reference>
<evidence type="ECO:0000313" key="3">
    <source>
        <dbReference type="Proteomes" id="UP000070444"/>
    </source>
</evidence>
<dbReference type="AlphaFoldDB" id="A0A137NQ00"/>
<evidence type="ECO:0000313" key="2">
    <source>
        <dbReference type="EMBL" id="KXN64780.1"/>
    </source>
</evidence>
<keyword evidence="3" id="KW-1185">Reference proteome</keyword>
<feature type="chain" id="PRO_5007293883" description="EF-hand domain-containing protein" evidence="1">
    <location>
        <begin position="17"/>
        <end position="181"/>
    </location>
</feature>
<sequence length="181" mass="20246">MRSLTLLSILIASYLATPVVHYENNLARRASNKMEAIIDADVDADANVDANVEADDRHYHHGLLDDLSLARLVRYILHLLGLYDYDFEDNYELLGFLIDNDDITEEEADQLGGIDILGLTRSGHGYGILNNILDLGISLDSDNEYVEEKEEELEYQNLNAIGLGLWAFEGNDGEVEASENN</sequence>
<accession>A0A137NQ00</accession>
<proteinExistence type="predicted"/>
<evidence type="ECO:0000256" key="1">
    <source>
        <dbReference type="SAM" id="SignalP"/>
    </source>
</evidence>
<dbReference type="EMBL" id="KQ965181">
    <property type="protein sequence ID" value="KXN64780.1"/>
    <property type="molecule type" value="Genomic_DNA"/>
</dbReference>
<feature type="signal peptide" evidence="1">
    <location>
        <begin position="1"/>
        <end position="16"/>
    </location>
</feature>
<gene>
    <name evidence="2" type="ORF">CONCODRAFT_13938</name>
</gene>
<evidence type="ECO:0008006" key="4">
    <source>
        <dbReference type="Google" id="ProtNLM"/>
    </source>
</evidence>
<name>A0A137NQ00_CONC2</name>
<keyword evidence="1" id="KW-0732">Signal</keyword>
<organism evidence="2 3">
    <name type="scientific">Conidiobolus coronatus (strain ATCC 28846 / CBS 209.66 / NRRL 28638)</name>
    <name type="common">Delacroixia coronata</name>
    <dbReference type="NCBI Taxonomy" id="796925"/>
    <lineage>
        <taxon>Eukaryota</taxon>
        <taxon>Fungi</taxon>
        <taxon>Fungi incertae sedis</taxon>
        <taxon>Zoopagomycota</taxon>
        <taxon>Entomophthoromycotina</taxon>
        <taxon>Entomophthoromycetes</taxon>
        <taxon>Entomophthorales</taxon>
        <taxon>Ancylistaceae</taxon>
        <taxon>Conidiobolus</taxon>
    </lineage>
</organism>
<protein>
    <recommendedName>
        <fullName evidence="4">EF-hand domain-containing protein</fullName>
    </recommendedName>
</protein>
<dbReference type="Proteomes" id="UP000070444">
    <property type="component" value="Unassembled WGS sequence"/>
</dbReference>
<dbReference type="OrthoDB" id="10564618at2759"/>